<evidence type="ECO:0000313" key="3">
    <source>
        <dbReference type="Proteomes" id="UP000552757"/>
    </source>
</evidence>
<keyword evidence="2" id="KW-0255">Endonuclease</keyword>
<gene>
    <name evidence="2" type="ORF">GGR44_000010</name>
</gene>
<evidence type="ECO:0000313" key="2">
    <source>
        <dbReference type="EMBL" id="MBB3980379.1"/>
    </source>
</evidence>
<dbReference type="Gene3D" id="3.60.10.10">
    <property type="entry name" value="Endonuclease/exonuclease/phosphatase"/>
    <property type="match status" value="1"/>
</dbReference>
<keyword evidence="2" id="KW-0378">Hydrolase</keyword>
<comment type="caution">
    <text evidence="2">The sequence shown here is derived from an EMBL/GenBank/DDBJ whole genome shotgun (WGS) entry which is preliminary data.</text>
</comment>
<dbReference type="RefSeq" id="WP_183953421.1">
    <property type="nucleotide sequence ID" value="NZ_JACIEB010000001.1"/>
</dbReference>
<feature type="domain" description="Endonuclease/exonuclease/phosphatase" evidence="1">
    <location>
        <begin position="8"/>
        <end position="274"/>
    </location>
</feature>
<dbReference type="EMBL" id="JACIEB010000001">
    <property type="protein sequence ID" value="MBB3980379.1"/>
    <property type="molecule type" value="Genomic_DNA"/>
</dbReference>
<organism evidence="2 3">
    <name type="scientific">Sphingobium fontiphilum</name>
    <dbReference type="NCBI Taxonomy" id="944425"/>
    <lineage>
        <taxon>Bacteria</taxon>
        <taxon>Pseudomonadati</taxon>
        <taxon>Pseudomonadota</taxon>
        <taxon>Alphaproteobacteria</taxon>
        <taxon>Sphingomonadales</taxon>
        <taxon>Sphingomonadaceae</taxon>
        <taxon>Sphingobium</taxon>
    </lineage>
</organism>
<keyword evidence="3" id="KW-1185">Reference proteome</keyword>
<dbReference type="GO" id="GO:0004527">
    <property type="term" value="F:exonuclease activity"/>
    <property type="evidence" value="ECO:0007669"/>
    <property type="project" value="UniProtKB-KW"/>
</dbReference>
<proteinExistence type="predicted"/>
<dbReference type="GO" id="GO:0004519">
    <property type="term" value="F:endonuclease activity"/>
    <property type="evidence" value="ECO:0007669"/>
    <property type="project" value="UniProtKB-KW"/>
</dbReference>
<dbReference type="InterPro" id="IPR005135">
    <property type="entry name" value="Endo/exonuclease/phosphatase"/>
</dbReference>
<dbReference type="AlphaFoldDB" id="A0A7W6DD40"/>
<dbReference type="InterPro" id="IPR036691">
    <property type="entry name" value="Endo/exonu/phosph_ase_sf"/>
</dbReference>
<dbReference type="Pfam" id="PF03372">
    <property type="entry name" value="Exo_endo_phos"/>
    <property type="match status" value="1"/>
</dbReference>
<evidence type="ECO:0000259" key="1">
    <source>
        <dbReference type="Pfam" id="PF03372"/>
    </source>
</evidence>
<accession>A0A7W6DD40</accession>
<name>A0A7W6DD40_9SPHN</name>
<keyword evidence="2" id="KW-0269">Exonuclease</keyword>
<dbReference type="SUPFAM" id="SSF56219">
    <property type="entry name" value="DNase I-like"/>
    <property type="match status" value="1"/>
</dbReference>
<sequence>MAKLLSVLSWNVEHFGASARGKSFETERIGRVVDLLAQYDPDIFGLFEVEGKDIFETLVTRMPGYTFQITEGPQTQEILVGIRRNITAFVTQKVEYRSGTTHMRPGQLVTARVGGHDYAILFLHVASGVDPRGMGLRDDMVQRAFDFRKVLDKSAGGRGQARYIILGDLNSMGLEYPFDHGIPHEIELKKWDKEAARAAVQMVRQVKSWPYSWSNGSRSRIPDSSLDHVYVSQQLTLKHVPGADGGDATVHVGGWAQAPDDAAKDQWIADYSDHCPLYFELVE</sequence>
<protein>
    <submittedName>
        <fullName evidence="2">Endonuclease/exonuclease/phosphatase family metal-dependent hydrolase</fullName>
    </submittedName>
</protein>
<keyword evidence="2" id="KW-0540">Nuclease</keyword>
<dbReference type="Proteomes" id="UP000552757">
    <property type="component" value="Unassembled WGS sequence"/>
</dbReference>
<reference evidence="2 3" key="1">
    <citation type="submission" date="2020-08" db="EMBL/GenBank/DDBJ databases">
        <title>Genomic Encyclopedia of Type Strains, Phase IV (KMG-IV): sequencing the most valuable type-strain genomes for metagenomic binning, comparative biology and taxonomic classification.</title>
        <authorList>
            <person name="Goeker M."/>
        </authorList>
    </citation>
    <scope>NUCLEOTIDE SEQUENCE [LARGE SCALE GENOMIC DNA]</scope>
    <source>
        <strain evidence="2 3">DSM 29348</strain>
    </source>
</reference>